<evidence type="ECO:0000313" key="14">
    <source>
        <dbReference type="EMBL" id="KAK6798501.1"/>
    </source>
</evidence>
<comment type="domain">
    <text evidence="11">The RING-type zinc finger domain is responsible for E3 ligase activity.</text>
</comment>
<comment type="subcellular location">
    <subcellularLocation>
        <location evidence="2">Endomembrane system</location>
    </subcellularLocation>
    <subcellularLocation>
        <location evidence="11">Endoplasmic reticulum membrane</location>
        <topology evidence="11">Single-pass type IV membrane protein</topology>
    </subcellularLocation>
</comment>
<proteinExistence type="predicted"/>
<keyword evidence="11" id="KW-0256">Endoplasmic reticulum</keyword>
<keyword evidence="11" id="KW-0812">Transmembrane</keyword>
<feature type="domain" description="RING-type" evidence="13">
    <location>
        <begin position="119"/>
        <end position="160"/>
    </location>
</feature>
<dbReference type="InterPro" id="IPR017907">
    <property type="entry name" value="Znf_RING_CS"/>
</dbReference>
<dbReference type="CDD" id="cd16745">
    <property type="entry name" value="RING-HC_AtRMA-like"/>
    <property type="match status" value="1"/>
</dbReference>
<evidence type="ECO:0000256" key="7">
    <source>
        <dbReference type="ARBA" id="ARBA00022786"/>
    </source>
</evidence>
<dbReference type="InterPro" id="IPR001841">
    <property type="entry name" value="Znf_RING"/>
</dbReference>
<evidence type="ECO:0000256" key="1">
    <source>
        <dbReference type="ARBA" id="ARBA00000900"/>
    </source>
</evidence>
<dbReference type="PROSITE" id="PS00518">
    <property type="entry name" value="ZF_RING_1"/>
    <property type="match status" value="1"/>
</dbReference>
<dbReference type="AlphaFoldDB" id="A0AAN8U8Z4"/>
<comment type="caution">
    <text evidence="14">The sequence shown here is derived from an EMBL/GenBank/DDBJ whole genome shotgun (WGS) entry which is preliminary data.</text>
</comment>
<feature type="transmembrane region" description="Helical" evidence="11">
    <location>
        <begin position="294"/>
        <end position="310"/>
    </location>
</feature>
<dbReference type="SMART" id="SM00184">
    <property type="entry name" value="RING"/>
    <property type="match status" value="1"/>
</dbReference>
<evidence type="ECO:0000256" key="6">
    <source>
        <dbReference type="ARBA" id="ARBA00022771"/>
    </source>
</evidence>
<comment type="catalytic activity">
    <reaction evidence="1 11">
        <text>S-ubiquitinyl-[E2 ubiquitin-conjugating enzyme]-L-cysteine + [acceptor protein]-L-lysine = [E2 ubiquitin-conjugating enzyme]-L-cysteine + N(6)-ubiquitinyl-[acceptor protein]-L-lysine.</text>
        <dbReference type="EC" id="2.3.2.27"/>
    </reaction>
</comment>
<evidence type="ECO:0000256" key="11">
    <source>
        <dbReference type="RuleBase" id="RU369090"/>
    </source>
</evidence>
<evidence type="ECO:0000256" key="8">
    <source>
        <dbReference type="ARBA" id="ARBA00022833"/>
    </source>
</evidence>
<dbReference type="EC" id="2.3.2.27" evidence="11"/>
<evidence type="ECO:0000256" key="4">
    <source>
        <dbReference type="ARBA" id="ARBA00022679"/>
    </source>
</evidence>
<dbReference type="InterPro" id="IPR027370">
    <property type="entry name" value="Znf-RING_euk"/>
</dbReference>
<dbReference type="SUPFAM" id="SSF57850">
    <property type="entry name" value="RING/U-box"/>
    <property type="match status" value="1"/>
</dbReference>
<keyword evidence="8 11" id="KW-0862">Zinc</keyword>
<dbReference type="GO" id="GO:0005789">
    <property type="term" value="C:endoplasmic reticulum membrane"/>
    <property type="evidence" value="ECO:0007669"/>
    <property type="project" value="UniProtKB-SubCell"/>
</dbReference>
<dbReference type="GO" id="GO:0006511">
    <property type="term" value="P:ubiquitin-dependent protein catabolic process"/>
    <property type="evidence" value="ECO:0007669"/>
    <property type="project" value="UniProtKB-UniRule"/>
</dbReference>
<dbReference type="Proteomes" id="UP001371456">
    <property type="component" value="Unassembled WGS sequence"/>
</dbReference>
<dbReference type="EMBL" id="JBANQN010000002">
    <property type="protein sequence ID" value="KAK6798501.1"/>
    <property type="molecule type" value="Genomic_DNA"/>
</dbReference>
<evidence type="ECO:0000313" key="15">
    <source>
        <dbReference type="Proteomes" id="UP001371456"/>
    </source>
</evidence>
<gene>
    <name evidence="14" type="ORF">RDI58_006204</name>
</gene>
<evidence type="ECO:0000256" key="9">
    <source>
        <dbReference type="ARBA" id="ARBA00023136"/>
    </source>
</evidence>
<dbReference type="PROSITE" id="PS50089">
    <property type="entry name" value="ZF_RING_2"/>
    <property type="match status" value="1"/>
</dbReference>
<evidence type="ECO:0000256" key="12">
    <source>
        <dbReference type="SAM" id="MobiDB-lite"/>
    </source>
</evidence>
<dbReference type="Pfam" id="PF13445">
    <property type="entry name" value="zf-RING_UBOX"/>
    <property type="match status" value="1"/>
</dbReference>
<evidence type="ECO:0000256" key="10">
    <source>
        <dbReference type="PROSITE-ProRule" id="PRU00175"/>
    </source>
</evidence>
<keyword evidence="6 10" id="KW-0863">Zinc-finger</keyword>
<dbReference type="PANTHER" id="PTHR12313">
    <property type="entry name" value="E3 UBIQUITIN-PROTEIN LIGASE RNF5-RELATED"/>
    <property type="match status" value="1"/>
</dbReference>
<protein>
    <recommendedName>
        <fullName evidence="11">E3 ubiquitin-protein ligase RMA</fullName>
        <ecNumber evidence="11">2.3.2.27</ecNumber>
    </recommendedName>
    <alternativeName>
        <fullName evidence="11">Protein RING membrane-anchor</fullName>
    </alternativeName>
    <alternativeName>
        <fullName evidence="11">RING-type E3 ubiquitin transferase RMA</fullName>
    </alternativeName>
</protein>
<dbReference type="GO" id="GO:0008270">
    <property type="term" value="F:zinc ion binding"/>
    <property type="evidence" value="ECO:0007669"/>
    <property type="project" value="UniProtKB-KW"/>
</dbReference>
<sequence>MHDQKKTRPEGRVPRGKQRRHWKVVVLLQRQNQRVSRISAAAERRIPEKMAQLPPFSFDPLIAFESPSFSSESVLDVCKLLKFPIQIKLSEMQDSTTRAFESSSSSSGDGNNDAGDFECNICFELAQDPIVTLCGHLYCWPCLYRWLRLHSQCHECPVCKALIQEEKLVPLYGRGRTSTDPRSKPIPGLEIPNRPAGQRPETAPQPEPNHFPNHGFGHMGGLFPTATARFGNFTMSAGFGGLLPSLLSFQFHGFTGPTAYPTASNHPFGYTPAYHGPRVRNAQDTAQGQADSNLKLMFLLVGFLVLIYLLG</sequence>
<feature type="region of interest" description="Disordered" evidence="12">
    <location>
        <begin position="173"/>
        <end position="209"/>
    </location>
</feature>
<keyword evidence="9 11" id="KW-0472">Membrane</keyword>
<keyword evidence="4 11" id="KW-0808">Transferase</keyword>
<dbReference type="InterPro" id="IPR045103">
    <property type="entry name" value="RNF5/RNF185-like"/>
</dbReference>
<comment type="pathway">
    <text evidence="3 11">Protein modification; protein ubiquitination.</text>
</comment>
<keyword evidence="11" id="KW-1133">Transmembrane helix</keyword>
<reference evidence="14 15" key="1">
    <citation type="submission" date="2024-02" db="EMBL/GenBank/DDBJ databases">
        <title>de novo genome assembly of Solanum bulbocastanum strain 11H21.</title>
        <authorList>
            <person name="Hosaka A.J."/>
        </authorList>
    </citation>
    <scope>NUCLEOTIDE SEQUENCE [LARGE SCALE GENOMIC DNA]</scope>
    <source>
        <tissue evidence="14">Young leaves</tissue>
    </source>
</reference>
<evidence type="ECO:0000259" key="13">
    <source>
        <dbReference type="PROSITE" id="PS50089"/>
    </source>
</evidence>
<dbReference type="Gene3D" id="3.30.40.10">
    <property type="entry name" value="Zinc/RING finger domain, C3HC4 (zinc finger)"/>
    <property type="match status" value="1"/>
</dbReference>
<evidence type="ECO:0000256" key="2">
    <source>
        <dbReference type="ARBA" id="ARBA00004308"/>
    </source>
</evidence>
<evidence type="ECO:0000256" key="5">
    <source>
        <dbReference type="ARBA" id="ARBA00022723"/>
    </source>
</evidence>
<evidence type="ECO:0000256" key="3">
    <source>
        <dbReference type="ARBA" id="ARBA00004906"/>
    </source>
</evidence>
<organism evidence="14 15">
    <name type="scientific">Solanum bulbocastanum</name>
    <name type="common">Wild potato</name>
    <dbReference type="NCBI Taxonomy" id="147425"/>
    <lineage>
        <taxon>Eukaryota</taxon>
        <taxon>Viridiplantae</taxon>
        <taxon>Streptophyta</taxon>
        <taxon>Embryophyta</taxon>
        <taxon>Tracheophyta</taxon>
        <taxon>Spermatophyta</taxon>
        <taxon>Magnoliopsida</taxon>
        <taxon>eudicotyledons</taxon>
        <taxon>Gunneridae</taxon>
        <taxon>Pentapetalae</taxon>
        <taxon>asterids</taxon>
        <taxon>lamiids</taxon>
        <taxon>Solanales</taxon>
        <taxon>Solanaceae</taxon>
        <taxon>Solanoideae</taxon>
        <taxon>Solaneae</taxon>
        <taxon>Solanum</taxon>
    </lineage>
</organism>
<accession>A0AAN8U8Z4</accession>
<comment type="function">
    <text evidence="11">E3 ubiquitin-protein ligase.</text>
</comment>
<keyword evidence="15" id="KW-1185">Reference proteome</keyword>
<dbReference type="InterPro" id="IPR013083">
    <property type="entry name" value="Znf_RING/FYVE/PHD"/>
</dbReference>
<keyword evidence="5 11" id="KW-0479">Metal-binding</keyword>
<keyword evidence="7 11" id="KW-0833">Ubl conjugation pathway</keyword>
<name>A0AAN8U8Z4_SOLBU</name>
<dbReference type="GO" id="GO:0061630">
    <property type="term" value="F:ubiquitin protein ligase activity"/>
    <property type="evidence" value="ECO:0007669"/>
    <property type="project" value="UniProtKB-UniRule"/>
</dbReference>